<evidence type="ECO:0000259" key="1">
    <source>
        <dbReference type="Pfam" id="PF00072"/>
    </source>
</evidence>
<dbReference type="InterPro" id="IPR011006">
    <property type="entry name" value="CheY-like_superfamily"/>
</dbReference>
<comment type="caution">
    <text evidence="2">The sequence shown here is derived from an EMBL/GenBank/DDBJ whole genome shotgun (WGS) entry which is preliminary data.</text>
</comment>
<proteinExistence type="predicted"/>
<reference evidence="2" key="1">
    <citation type="submission" date="2020-09" db="EMBL/GenBank/DDBJ databases">
        <authorList>
            <person name="Kim M.K."/>
        </authorList>
    </citation>
    <scope>NUCLEOTIDE SEQUENCE</scope>
    <source>
        <strain evidence="2">BT702</strain>
    </source>
</reference>
<dbReference type="SUPFAM" id="SSF52172">
    <property type="entry name" value="CheY-like"/>
    <property type="match status" value="1"/>
</dbReference>
<dbReference type="Gene3D" id="3.40.50.2300">
    <property type="match status" value="1"/>
</dbReference>
<evidence type="ECO:0000313" key="2">
    <source>
        <dbReference type="EMBL" id="MBD2703891.1"/>
    </source>
</evidence>
<evidence type="ECO:0000313" key="3">
    <source>
        <dbReference type="Proteomes" id="UP000598820"/>
    </source>
</evidence>
<organism evidence="2 3">
    <name type="scientific">Spirosoma profusum</name>
    <dbReference type="NCBI Taxonomy" id="2771354"/>
    <lineage>
        <taxon>Bacteria</taxon>
        <taxon>Pseudomonadati</taxon>
        <taxon>Bacteroidota</taxon>
        <taxon>Cytophagia</taxon>
        <taxon>Cytophagales</taxon>
        <taxon>Cytophagaceae</taxon>
        <taxon>Spirosoma</taxon>
    </lineage>
</organism>
<dbReference type="GO" id="GO:0000160">
    <property type="term" value="P:phosphorelay signal transduction system"/>
    <property type="evidence" value="ECO:0007669"/>
    <property type="project" value="InterPro"/>
</dbReference>
<dbReference type="EMBL" id="JACWZY010000026">
    <property type="protein sequence ID" value="MBD2703891.1"/>
    <property type="molecule type" value="Genomic_DNA"/>
</dbReference>
<dbReference type="Pfam" id="PF00072">
    <property type="entry name" value="Response_reg"/>
    <property type="match status" value="1"/>
</dbReference>
<sequence length="116" mass="13338">MIILIDDDLNLLAIVERAARLAFPEASFKQITTVQEAKGYFTNHDNELPKLILLDVGLPDKEAGNELLMTLRSNERTHMMLVLMLTYNEANSVVKEFYNSTLTHFMWFDCLNDLIC</sequence>
<keyword evidence="3" id="KW-1185">Reference proteome</keyword>
<dbReference type="InterPro" id="IPR001789">
    <property type="entry name" value="Sig_transdc_resp-reg_receiver"/>
</dbReference>
<protein>
    <submittedName>
        <fullName evidence="2">Response regulator transcription factor</fullName>
    </submittedName>
</protein>
<gene>
    <name evidence="2" type="ORF">IC229_24815</name>
</gene>
<name>A0A926Y0Z0_9BACT</name>
<dbReference type="AlphaFoldDB" id="A0A926Y0Z0"/>
<dbReference type="Proteomes" id="UP000598820">
    <property type="component" value="Unassembled WGS sequence"/>
</dbReference>
<feature type="domain" description="Response regulatory" evidence="1">
    <location>
        <begin position="2"/>
        <end position="100"/>
    </location>
</feature>
<accession>A0A926Y0Z0</accession>